<keyword evidence="3" id="KW-1185">Reference proteome</keyword>
<comment type="caution">
    <text evidence="2">The sequence shown here is derived from an EMBL/GenBank/DDBJ whole genome shotgun (WGS) entry which is preliminary data.</text>
</comment>
<dbReference type="Pfam" id="PF07963">
    <property type="entry name" value="N_methyl"/>
    <property type="match status" value="1"/>
</dbReference>
<dbReference type="NCBIfam" id="TIGR02532">
    <property type="entry name" value="IV_pilin_GFxxxE"/>
    <property type="match status" value="1"/>
</dbReference>
<dbReference type="AlphaFoldDB" id="A0A842J8A5"/>
<dbReference type="InterPro" id="IPR045584">
    <property type="entry name" value="Pilin-like"/>
</dbReference>
<name>A0A842J8A5_9ACTN</name>
<proteinExistence type="predicted"/>
<feature type="transmembrane region" description="Helical" evidence="1">
    <location>
        <begin position="20"/>
        <end position="43"/>
    </location>
</feature>
<evidence type="ECO:0000313" key="3">
    <source>
        <dbReference type="Proteomes" id="UP000587396"/>
    </source>
</evidence>
<dbReference type="InterPro" id="IPR012902">
    <property type="entry name" value="N_methyl_site"/>
</dbReference>
<keyword evidence="1" id="KW-0812">Transmembrane</keyword>
<organism evidence="2 3">
    <name type="scientific">Gordonibacter massiliensis</name>
    <name type="common">ex Traore et al. 2017</name>
    <dbReference type="NCBI Taxonomy" id="1841863"/>
    <lineage>
        <taxon>Bacteria</taxon>
        <taxon>Bacillati</taxon>
        <taxon>Actinomycetota</taxon>
        <taxon>Coriobacteriia</taxon>
        <taxon>Eggerthellales</taxon>
        <taxon>Eggerthellaceae</taxon>
        <taxon>Gordonibacter</taxon>
    </lineage>
</organism>
<sequence length="133" mass="13723">MKEMIKRVREEKGGFTLAELLIVVAIILVLVAVAVPVFTGAMGNAQESVAKANIHAVKSQASAQYLLQKKTGDVYYTATVDAEGNVTALTENSTGTPTEASTIKADIGNKPVQITVKITAADVSGTGGGTGTE</sequence>
<dbReference type="SUPFAM" id="SSF54523">
    <property type="entry name" value="Pili subunits"/>
    <property type="match status" value="1"/>
</dbReference>
<reference evidence="2 3" key="1">
    <citation type="submission" date="2020-08" db="EMBL/GenBank/DDBJ databases">
        <authorList>
            <person name="Liu C."/>
            <person name="Sun Q."/>
        </authorList>
    </citation>
    <scope>NUCLEOTIDE SEQUENCE [LARGE SCALE GENOMIC DNA]</scope>
    <source>
        <strain evidence="2 3">N22</strain>
    </source>
</reference>
<dbReference type="Proteomes" id="UP000587396">
    <property type="component" value="Unassembled WGS sequence"/>
</dbReference>
<keyword evidence="1" id="KW-1133">Transmembrane helix</keyword>
<keyword evidence="1" id="KW-0472">Membrane</keyword>
<dbReference type="EMBL" id="JACMSE010000001">
    <property type="protein sequence ID" value="MBC2888023.1"/>
    <property type="molecule type" value="Genomic_DNA"/>
</dbReference>
<evidence type="ECO:0000256" key="1">
    <source>
        <dbReference type="SAM" id="Phobius"/>
    </source>
</evidence>
<evidence type="ECO:0000313" key="2">
    <source>
        <dbReference type="EMBL" id="MBC2888023.1"/>
    </source>
</evidence>
<accession>A0A842J8A5</accession>
<dbReference type="Gene3D" id="3.30.700.10">
    <property type="entry name" value="Glycoprotein, Type 4 Pilin"/>
    <property type="match status" value="1"/>
</dbReference>
<protein>
    <submittedName>
        <fullName evidence="2">Prepilin-type N-terminal cleavage/methylation domain-containing protein</fullName>
    </submittedName>
</protein>
<gene>
    <name evidence="2" type="ORF">H7313_01430</name>
</gene>